<proteinExistence type="predicted"/>
<accession>A0A0A8ZHS9</accession>
<dbReference type="GO" id="GO:0006508">
    <property type="term" value="P:proteolysis"/>
    <property type="evidence" value="ECO:0007669"/>
    <property type="project" value="InterPro"/>
</dbReference>
<dbReference type="GO" id="GO:0004190">
    <property type="term" value="F:aspartic-type endopeptidase activity"/>
    <property type="evidence" value="ECO:0007669"/>
    <property type="project" value="InterPro"/>
</dbReference>
<dbReference type="InterPro" id="IPR001969">
    <property type="entry name" value="Aspartic_peptidase_AS"/>
</dbReference>
<feature type="region of interest" description="Disordered" evidence="1">
    <location>
        <begin position="40"/>
        <end position="92"/>
    </location>
</feature>
<sequence>MRFINGLRDDVKAMVLVQRPSDLDTACILAQLQDEVVDPSRRKEFRRPNYSSSSKSFSKGPHPLPAPPKIDKPNYAAEDRRGTDAARHRSPTDKLAALRAYRRAQGLCVKCAEKWHKDHRCAKTVQLHVLQDLWELFQLDDEDCSQSAGSNVAEEQVFMALSKAAVTGSEAPRTMRIMGVIQDVDMLILIDSGSSHTFISSNVAKGLHSVSLLP</sequence>
<dbReference type="PROSITE" id="PS00141">
    <property type="entry name" value="ASP_PROTEASE"/>
    <property type="match status" value="1"/>
</dbReference>
<evidence type="ECO:0008006" key="3">
    <source>
        <dbReference type="Google" id="ProtNLM"/>
    </source>
</evidence>
<reference evidence="2" key="1">
    <citation type="submission" date="2014-09" db="EMBL/GenBank/DDBJ databases">
        <authorList>
            <person name="Magalhaes I.L.F."/>
            <person name="Oliveira U."/>
            <person name="Santos F.R."/>
            <person name="Vidigal T.H.D.A."/>
            <person name="Brescovit A.D."/>
            <person name="Santos A.J."/>
        </authorList>
    </citation>
    <scope>NUCLEOTIDE SEQUENCE</scope>
    <source>
        <tissue evidence="2">Shoot tissue taken approximately 20 cm above the soil surface</tissue>
    </source>
</reference>
<dbReference type="EMBL" id="GBRH01259529">
    <property type="protein sequence ID" value="JAD38366.1"/>
    <property type="molecule type" value="Transcribed_RNA"/>
</dbReference>
<evidence type="ECO:0000256" key="1">
    <source>
        <dbReference type="SAM" id="MobiDB-lite"/>
    </source>
</evidence>
<reference evidence="2" key="2">
    <citation type="journal article" date="2015" name="Data Brief">
        <title>Shoot transcriptome of the giant reed, Arundo donax.</title>
        <authorList>
            <person name="Barrero R.A."/>
            <person name="Guerrero F.D."/>
            <person name="Moolhuijzen P."/>
            <person name="Goolsby J.A."/>
            <person name="Tidwell J."/>
            <person name="Bellgard S.E."/>
            <person name="Bellgard M.I."/>
        </authorList>
    </citation>
    <scope>NUCLEOTIDE SEQUENCE</scope>
    <source>
        <tissue evidence="2">Shoot tissue taken approximately 20 cm above the soil surface</tissue>
    </source>
</reference>
<feature type="compositionally biased region" description="Basic and acidic residues" evidence="1">
    <location>
        <begin position="69"/>
        <end position="92"/>
    </location>
</feature>
<evidence type="ECO:0000313" key="2">
    <source>
        <dbReference type="EMBL" id="JAD38366.1"/>
    </source>
</evidence>
<name>A0A0A8ZHS9_ARUDO</name>
<dbReference type="AlphaFoldDB" id="A0A0A8ZHS9"/>
<organism evidence="2">
    <name type="scientific">Arundo donax</name>
    <name type="common">Giant reed</name>
    <name type="synonym">Donax arundinaceus</name>
    <dbReference type="NCBI Taxonomy" id="35708"/>
    <lineage>
        <taxon>Eukaryota</taxon>
        <taxon>Viridiplantae</taxon>
        <taxon>Streptophyta</taxon>
        <taxon>Embryophyta</taxon>
        <taxon>Tracheophyta</taxon>
        <taxon>Spermatophyta</taxon>
        <taxon>Magnoliopsida</taxon>
        <taxon>Liliopsida</taxon>
        <taxon>Poales</taxon>
        <taxon>Poaceae</taxon>
        <taxon>PACMAD clade</taxon>
        <taxon>Arundinoideae</taxon>
        <taxon>Arundineae</taxon>
        <taxon>Arundo</taxon>
    </lineage>
</organism>
<dbReference type="CDD" id="cd00303">
    <property type="entry name" value="retropepsin_like"/>
    <property type="match status" value="1"/>
</dbReference>
<protein>
    <recommendedName>
        <fullName evidence="3">Retrotransposon gag domain-containing protein</fullName>
    </recommendedName>
</protein>